<accession>A0A195D0H4</accession>
<name>A0A195D0H4_9HYME</name>
<gene>
    <name evidence="1" type="ORF">ALC62_02709</name>
</gene>
<evidence type="ECO:0000313" key="2">
    <source>
        <dbReference type="Proteomes" id="UP000078542"/>
    </source>
</evidence>
<proteinExistence type="predicted"/>
<keyword evidence="2" id="KW-1185">Reference proteome</keyword>
<feature type="non-terminal residue" evidence="1">
    <location>
        <position position="1"/>
    </location>
</feature>
<evidence type="ECO:0000313" key="1">
    <source>
        <dbReference type="EMBL" id="KYN06372.1"/>
    </source>
</evidence>
<dbReference type="EMBL" id="KQ977012">
    <property type="protein sequence ID" value="KYN06372.1"/>
    <property type="molecule type" value="Genomic_DNA"/>
</dbReference>
<dbReference type="AlphaFoldDB" id="A0A195D0H4"/>
<dbReference type="Proteomes" id="UP000078542">
    <property type="component" value="Unassembled WGS sequence"/>
</dbReference>
<sequence length="170" mass="18729">SVELCRLVHLEFTVNGSTLSFHTRTLRSSVALKNAAAYDDSLRSYAALTHVLIKTNLRACWDGRFMNEPVGRIPALKFLLAARQTTHAYSRDSHEQREWMAEKKNINVVEFAQPSIDTGNIGIGGLGRPNVPHKQTLSAVSMPIIVPISLAPSVNIPRVKIPKIGPPIEP</sequence>
<protein>
    <submittedName>
        <fullName evidence="1">Uncharacterized protein</fullName>
    </submittedName>
</protein>
<reference evidence="1 2" key="1">
    <citation type="submission" date="2016-03" db="EMBL/GenBank/DDBJ databases">
        <title>Cyphomyrmex costatus WGS genome.</title>
        <authorList>
            <person name="Nygaard S."/>
            <person name="Hu H."/>
            <person name="Boomsma J."/>
            <person name="Zhang G."/>
        </authorList>
    </citation>
    <scope>NUCLEOTIDE SEQUENCE [LARGE SCALE GENOMIC DNA]</scope>
    <source>
        <strain evidence="1">MS0001</strain>
        <tissue evidence="1">Whole body</tissue>
    </source>
</reference>
<organism evidence="1 2">
    <name type="scientific">Cyphomyrmex costatus</name>
    <dbReference type="NCBI Taxonomy" id="456900"/>
    <lineage>
        <taxon>Eukaryota</taxon>
        <taxon>Metazoa</taxon>
        <taxon>Ecdysozoa</taxon>
        <taxon>Arthropoda</taxon>
        <taxon>Hexapoda</taxon>
        <taxon>Insecta</taxon>
        <taxon>Pterygota</taxon>
        <taxon>Neoptera</taxon>
        <taxon>Endopterygota</taxon>
        <taxon>Hymenoptera</taxon>
        <taxon>Apocrita</taxon>
        <taxon>Aculeata</taxon>
        <taxon>Formicoidea</taxon>
        <taxon>Formicidae</taxon>
        <taxon>Myrmicinae</taxon>
        <taxon>Cyphomyrmex</taxon>
    </lineage>
</organism>